<dbReference type="PANTHER" id="PTHR48029:SF1">
    <property type="entry name" value="NUCLEOLAR PROTEIN 8"/>
    <property type="match status" value="1"/>
</dbReference>
<feature type="region of interest" description="Disordered" evidence="2">
    <location>
        <begin position="471"/>
        <end position="507"/>
    </location>
</feature>
<gene>
    <name evidence="4" type="primary">LOC101846185</name>
</gene>
<evidence type="ECO:0000313" key="3">
    <source>
        <dbReference type="Proteomes" id="UP000694888"/>
    </source>
</evidence>
<keyword evidence="1" id="KW-0694">RNA-binding</keyword>
<organism evidence="3 4">
    <name type="scientific">Aplysia californica</name>
    <name type="common">California sea hare</name>
    <dbReference type="NCBI Taxonomy" id="6500"/>
    <lineage>
        <taxon>Eukaryota</taxon>
        <taxon>Metazoa</taxon>
        <taxon>Spiralia</taxon>
        <taxon>Lophotrochozoa</taxon>
        <taxon>Mollusca</taxon>
        <taxon>Gastropoda</taxon>
        <taxon>Heterobranchia</taxon>
        <taxon>Euthyneura</taxon>
        <taxon>Tectipleura</taxon>
        <taxon>Aplysiida</taxon>
        <taxon>Aplysioidea</taxon>
        <taxon>Aplysiidae</taxon>
        <taxon>Aplysia</taxon>
    </lineage>
</organism>
<feature type="compositionally biased region" description="Basic and acidic residues" evidence="2">
    <location>
        <begin position="179"/>
        <end position="194"/>
    </location>
</feature>
<feature type="compositionally biased region" description="Basic residues" evidence="2">
    <location>
        <begin position="227"/>
        <end position="236"/>
    </location>
</feature>
<accession>A0ABM1AEF8</accession>
<dbReference type="Proteomes" id="UP000694888">
    <property type="component" value="Unplaced"/>
</dbReference>
<evidence type="ECO:0000256" key="2">
    <source>
        <dbReference type="SAM" id="MobiDB-lite"/>
    </source>
</evidence>
<feature type="compositionally biased region" description="Acidic residues" evidence="2">
    <location>
        <begin position="409"/>
        <end position="436"/>
    </location>
</feature>
<evidence type="ECO:0000313" key="4">
    <source>
        <dbReference type="RefSeq" id="XP_012946115.1"/>
    </source>
</evidence>
<reference evidence="4" key="1">
    <citation type="submission" date="2025-08" db="UniProtKB">
        <authorList>
            <consortium name="RefSeq"/>
        </authorList>
    </citation>
    <scope>IDENTIFICATION</scope>
</reference>
<protein>
    <submittedName>
        <fullName evidence="4">Dentin sialophosphoprotein</fullName>
    </submittedName>
</protein>
<feature type="compositionally biased region" description="Low complexity" evidence="2">
    <location>
        <begin position="248"/>
        <end position="262"/>
    </location>
</feature>
<proteinExistence type="predicted"/>
<sequence length="507" mass="55716">MFKSRPHLEGKKGETLMKLERRIGDSRFKLDAKFADSDSEDEGVGEPERDESNDQADELAAERDANLKVLEQVVGKATLDQFTQKIKRNTKHIVDMNSVRFDPTKVSTPNPPTDRAERRKVPTSTVHVEHDMNERRFDPTTFSGPSVHRGTDVTPQKLRTRDAASCETSPTASQTSQSHKGEQLKHKQLNEEGSGHSSSSDDNDEEEEKDTGKVDSSKKSLPGPATKAKKTKSKKVKVTEKPSGVETSAKSKAVLSSSLLNLFKKKDDSEEGGTGGFSLLDQFDRSGPDVRSGVVKAGEKGRASSQGATAPLSGLLRPPATGSAVSSSATGGTTVTEESSDDSGDEEDDDSSDESGNVVETKDDEDSDEEDDDDESDSDDADLSKDDDRGPSSQTRPSTFDLLSKKDESDGESGEDDEEVEPMADDEAGMECDDGIGAELKNAGGVDVRFNKDKWMERWNEIRPVLVKMYKKKHKDAVKSRRAQSEMKRRKEFSKNAKKNAWFRRKR</sequence>
<feature type="compositionally biased region" description="Polar residues" evidence="2">
    <location>
        <begin position="166"/>
        <end position="178"/>
    </location>
</feature>
<feature type="compositionally biased region" description="Basic and acidic residues" evidence="2">
    <location>
        <begin position="477"/>
        <end position="495"/>
    </location>
</feature>
<dbReference type="PANTHER" id="PTHR48029">
    <property type="entry name" value="NUCLEOLAR PROTEIN 8"/>
    <property type="match status" value="1"/>
</dbReference>
<keyword evidence="3" id="KW-1185">Reference proteome</keyword>
<feature type="region of interest" description="Disordered" evidence="2">
    <location>
        <begin position="30"/>
        <end position="63"/>
    </location>
</feature>
<feature type="compositionally biased region" description="Basic residues" evidence="2">
    <location>
        <begin position="496"/>
        <end position="507"/>
    </location>
</feature>
<dbReference type="GeneID" id="101846185"/>
<evidence type="ECO:0000256" key="1">
    <source>
        <dbReference type="ARBA" id="ARBA00022884"/>
    </source>
</evidence>
<feature type="compositionally biased region" description="Basic and acidic residues" evidence="2">
    <location>
        <begin position="127"/>
        <end position="138"/>
    </location>
</feature>
<feature type="compositionally biased region" description="Acidic residues" evidence="2">
    <location>
        <begin position="362"/>
        <end position="381"/>
    </location>
</feature>
<dbReference type="RefSeq" id="XP_012946115.1">
    <property type="nucleotide sequence ID" value="XM_013090661.1"/>
</dbReference>
<feature type="compositionally biased region" description="Acidic residues" evidence="2">
    <location>
        <begin position="338"/>
        <end position="353"/>
    </location>
</feature>
<feature type="compositionally biased region" description="Low complexity" evidence="2">
    <location>
        <begin position="320"/>
        <end position="337"/>
    </location>
</feature>
<feature type="region of interest" description="Disordered" evidence="2">
    <location>
        <begin position="97"/>
        <end position="437"/>
    </location>
</feature>
<name>A0ABM1AEF8_APLCA</name>